<dbReference type="Proteomes" id="UP000292639">
    <property type="component" value="Unassembled WGS sequence"/>
</dbReference>
<protein>
    <recommendedName>
        <fullName evidence="10">Tyrosine--tRNA ligase</fullName>
        <ecNumber evidence="10">6.1.1.1</ecNumber>
    </recommendedName>
    <alternativeName>
        <fullName evidence="10">Tyrosyl-tRNA synthetase</fullName>
        <shortName evidence="10">TyrRS</shortName>
    </alternativeName>
</protein>
<evidence type="ECO:0000256" key="1">
    <source>
        <dbReference type="ARBA" id="ARBA00011738"/>
    </source>
</evidence>
<evidence type="ECO:0000256" key="3">
    <source>
        <dbReference type="ARBA" id="ARBA00022598"/>
    </source>
</evidence>
<evidence type="ECO:0000256" key="12">
    <source>
        <dbReference type="SAM" id="MobiDB-lite"/>
    </source>
</evidence>
<feature type="short sequence motif" description="'KMSKS' region" evidence="10">
    <location>
        <begin position="226"/>
        <end position="230"/>
    </location>
</feature>
<dbReference type="InterPro" id="IPR002307">
    <property type="entry name" value="Tyr-tRNA-ligase"/>
</dbReference>
<dbReference type="GO" id="GO:0003723">
    <property type="term" value="F:RNA binding"/>
    <property type="evidence" value="ECO:0007669"/>
    <property type="project" value="UniProtKB-KW"/>
</dbReference>
<dbReference type="GO" id="GO:0006437">
    <property type="term" value="P:tyrosyl-tRNA aminoacylation"/>
    <property type="evidence" value="ECO:0007669"/>
    <property type="project" value="UniProtKB-UniRule"/>
</dbReference>
<dbReference type="Gene3D" id="3.10.290.10">
    <property type="entry name" value="RNA-binding S4 domain"/>
    <property type="match status" value="1"/>
</dbReference>
<dbReference type="Pfam" id="PF01479">
    <property type="entry name" value="S4"/>
    <property type="match status" value="1"/>
</dbReference>
<keyword evidence="8 10" id="KW-0030">Aminoacyl-tRNA synthetase</keyword>
<comment type="caution">
    <text evidence="14">The sequence shown here is derived from an EMBL/GenBank/DDBJ whole genome shotgun (WGS) entry which is preliminary data.</text>
</comment>
<comment type="similarity">
    <text evidence="10">Belongs to the class-I aminoacyl-tRNA synthetase family. TyrS type 2 subfamily.</text>
</comment>
<evidence type="ECO:0000259" key="13">
    <source>
        <dbReference type="Pfam" id="PF01479"/>
    </source>
</evidence>
<dbReference type="PANTHER" id="PTHR11766">
    <property type="entry name" value="TYROSYL-TRNA SYNTHETASE"/>
    <property type="match status" value="1"/>
</dbReference>
<keyword evidence="7 10" id="KW-0648">Protein biosynthesis</keyword>
<dbReference type="InterPro" id="IPR002942">
    <property type="entry name" value="S4_RNA-bd"/>
</dbReference>
<dbReference type="Gene3D" id="1.10.240.10">
    <property type="entry name" value="Tyrosyl-Transfer RNA Synthetase"/>
    <property type="match status" value="1"/>
</dbReference>
<dbReference type="GO" id="GO:0005829">
    <property type="term" value="C:cytosol"/>
    <property type="evidence" value="ECO:0007669"/>
    <property type="project" value="TreeGrafter"/>
</dbReference>
<organism evidence="14 15">
    <name type="scientific">Stutzerimonas kirkiae</name>
    <dbReference type="NCBI Taxonomy" id="2211392"/>
    <lineage>
        <taxon>Bacteria</taxon>
        <taxon>Pseudomonadati</taxon>
        <taxon>Pseudomonadota</taxon>
        <taxon>Gammaproteobacteria</taxon>
        <taxon>Pseudomonadales</taxon>
        <taxon>Pseudomonadaceae</taxon>
        <taxon>Stutzerimonas</taxon>
    </lineage>
</organism>
<keyword evidence="5 10" id="KW-0067">ATP-binding</keyword>
<reference evidence="14 15" key="1">
    <citation type="submission" date="2018-06" db="EMBL/GenBank/DDBJ databases">
        <title>Three novel Pseudomonas species isolated from symptomatic oak.</title>
        <authorList>
            <person name="Bueno-Gonzalez V."/>
            <person name="Brady C."/>
        </authorList>
    </citation>
    <scope>NUCLEOTIDE SEQUENCE [LARGE SCALE GENOMIC DNA]</scope>
    <source>
        <strain evidence="14 15">P17C</strain>
    </source>
</reference>
<feature type="short sequence motif" description="'HIGH' region" evidence="10">
    <location>
        <begin position="42"/>
        <end position="51"/>
    </location>
</feature>
<dbReference type="RefSeq" id="WP_131184740.1">
    <property type="nucleotide sequence ID" value="NZ_QJUO01000017.1"/>
</dbReference>
<dbReference type="InterPro" id="IPR002305">
    <property type="entry name" value="aa-tRNA-synth_Ic"/>
</dbReference>
<dbReference type="FunFam" id="1.10.240.10:FF:000006">
    <property type="entry name" value="Tyrosine--tRNA ligase"/>
    <property type="match status" value="1"/>
</dbReference>
<comment type="subunit">
    <text evidence="1 10">Homodimer.</text>
</comment>
<dbReference type="PROSITE" id="PS00178">
    <property type="entry name" value="AA_TRNA_LIGASE_I"/>
    <property type="match status" value="1"/>
</dbReference>
<sequence>MRSVEEQLSVIKRGADEVLVESELRTKLERGQPLRVKAGFDPTAPDLHLGHTVLINKLRQLQELGHQVIFLIGDFTGMIGDPSGKSATRPPLTREQVLENAETYKAQVFKILDPAKTEVAFNSTWMDALTPADFIRLASQYTVARMLERDDFDKRYSSNQPIAIHEFLYPLVQGYDSVALRADIELGGTDQKFNLLMGRELQRAYGQESQSVVTMPLLEGLDGVKKMSKSLGNYVGIQEAPGVMYGKLVSIPDSLMWRYFELLSFRSLEEIAQFKADVERGANPRDIKIKLAEEIVARFHGEEAAASAHRSAGNRMKDGELPEDLPEVSLPSSEAMPISAVLNRAGLVKNAAAARDLLAAGSVRVDGEVVDRSCVLALGASHVIQAGKKAFARISLVSE</sequence>
<dbReference type="NCBIfam" id="TIGR00234">
    <property type="entry name" value="tyrS"/>
    <property type="match status" value="1"/>
</dbReference>
<dbReference type="EC" id="6.1.1.1" evidence="10"/>
<dbReference type="GO" id="GO:0005524">
    <property type="term" value="F:ATP binding"/>
    <property type="evidence" value="ECO:0007669"/>
    <property type="project" value="UniProtKB-UniRule"/>
</dbReference>
<dbReference type="HAMAP" id="MF_02007">
    <property type="entry name" value="Tyr_tRNA_synth_type2"/>
    <property type="match status" value="1"/>
</dbReference>
<keyword evidence="6 11" id="KW-0694">RNA-binding</keyword>
<evidence type="ECO:0000256" key="8">
    <source>
        <dbReference type="ARBA" id="ARBA00023146"/>
    </source>
</evidence>
<dbReference type="PANTHER" id="PTHR11766:SF1">
    <property type="entry name" value="TYROSINE--TRNA LIGASE"/>
    <property type="match status" value="1"/>
</dbReference>
<dbReference type="FunFam" id="3.40.50.620:FF:000061">
    <property type="entry name" value="Tyrosine--tRNA ligase"/>
    <property type="match status" value="1"/>
</dbReference>
<dbReference type="InterPro" id="IPR024088">
    <property type="entry name" value="Tyr-tRNA-ligase_bac-type"/>
</dbReference>
<dbReference type="InterPro" id="IPR014729">
    <property type="entry name" value="Rossmann-like_a/b/a_fold"/>
</dbReference>
<feature type="region of interest" description="Disordered" evidence="12">
    <location>
        <begin position="307"/>
        <end position="328"/>
    </location>
</feature>
<evidence type="ECO:0000256" key="4">
    <source>
        <dbReference type="ARBA" id="ARBA00022741"/>
    </source>
</evidence>
<dbReference type="EMBL" id="QJUP01000017">
    <property type="protein sequence ID" value="TBU94846.1"/>
    <property type="molecule type" value="Genomic_DNA"/>
</dbReference>
<dbReference type="PRINTS" id="PR01040">
    <property type="entry name" value="TRNASYNTHTYR"/>
</dbReference>
<comment type="function">
    <text evidence="10">Catalyzes the attachment of tyrosine to tRNA(Tyr) in a two-step reaction: tyrosine is first activated by ATP to form Tyr-AMP and then transferred to the acceptor end of tRNA(Tyr).</text>
</comment>
<dbReference type="GO" id="GO:0004831">
    <property type="term" value="F:tyrosine-tRNA ligase activity"/>
    <property type="evidence" value="ECO:0007669"/>
    <property type="project" value="UniProtKB-UniRule"/>
</dbReference>
<evidence type="ECO:0000256" key="7">
    <source>
        <dbReference type="ARBA" id="ARBA00022917"/>
    </source>
</evidence>
<evidence type="ECO:0000256" key="2">
    <source>
        <dbReference type="ARBA" id="ARBA00022490"/>
    </source>
</evidence>
<evidence type="ECO:0000256" key="5">
    <source>
        <dbReference type="ARBA" id="ARBA00022840"/>
    </source>
</evidence>
<keyword evidence="4 10" id="KW-0547">Nucleotide-binding</keyword>
<gene>
    <name evidence="10" type="primary">tyrS</name>
    <name evidence="14" type="ORF">DNJ96_12900</name>
</gene>
<name>A0A4Q9R4W7_9GAMM</name>
<evidence type="ECO:0000313" key="15">
    <source>
        <dbReference type="Proteomes" id="UP000292639"/>
    </source>
</evidence>
<dbReference type="SUPFAM" id="SSF52374">
    <property type="entry name" value="Nucleotidylyl transferase"/>
    <property type="match status" value="1"/>
</dbReference>
<keyword evidence="2 10" id="KW-0963">Cytoplasm</keyword>
<keyword evidence="3 10" id="KW-0436">Ligase</keyword>
<evidence type="ECO:0000256" key="11">
    <source>
        <dbReference type="PROSITE-ProRule" id="PRU00182"/>
    </source>
</evidence>
<dbReference type="Pfam" id="PF00579">
    <property type="entry name" value="tRNA-synt_1b"/>
    <property type="match status" value="1"/>
</dbReference>
<feature type="binding site" evidence="10">
    <location>
        <position position="229"/>
    </location>
    <ligand>
        <name>ATP</name>
        <dbReference type="ChEBI" id="CHEBI:30616"/>
    </ligand>
</feature>
<comment type="catalytic activity">
    <reaction evidence="9 10">
        <text>tRNA(Tyr) + L-tyrosine + ATP = L-tyrosyl-tRNA(Tyr) + AMP + diphosphate + H(+)</text>
        <dbReference type="Rhea" id="RHEA:10220"/>
        <dbReference type="Rhea" id="RHEA-COMP:9706"/>
        <dbReference type="Rhea" id="RHEA-COMP:9707"/>
        <dbReference type="ChEBI" id="CHEBI:15378"/>
        <dbReference type="ChEBI" id="CHEBI:30616"/>
        <dbReference type="ChEBI" id="CHEBI:33019"/>
        <dbReference type="ChEBI" id="CHEBI:58315"/>
        <dbReference type="ChEBI" id="CHEBI:78442"/>
        <dbReference type="ChEBI" id="CHEBI:78536"/>
        <dbReference type="ChEBI" id="CHEBI:456215"/>
        <dbReference type="EC" id="6.1.1.1"/>
    </reaction>
</comment>
<dbReference type="InterPro" id="IPR036986">
    <property type="entry name" value="S4_RNA-bd_sf"/>
</dbReference>
<dbReference type="SUPFAM" id="SSF55174">
    <property type="entry name" value="Alpha-L RNA-binding motif"/>
    <property type="match status" value="1"/>
</dbReference>
<dbReference type="AlphaFoldDB" id="A0A4Q9R4W7"/>
<proteinExistence type="inferred from homology"/>
<accession>A0A4Q9R4W7</accession>
<evidence type="ECO:0000256" key="10">
    <source>
        <dbReference type="HAMAP-Rule" id="MF_02007"/>
    </source>
</evidence>
<evidence type="ECO:0000313" key="14">
    <source>
        <dbReference type="EMBL" id="TBU94846.1"/>
    </source>
</evidence>
<dbReference type="OrthoDB" id="9804243at2"/>
<evidence type="ECO:0000256" key="9">
    <source>
        <dbReference type="ARBA" id="ARBA00048248"/>
    </source>
</evidence>
<feature type="domain" description="RNA-binding S4" evidence="13">
    <location>
        <begin position="336"/>
        <end position="371"/>
    </location>
</feature>
<evidence type="ECO:0000256" key="6">
    <source>
        <dbReference type="ARBA" id="ARBA00022884"/>
    </source>
</evidence>
<dbReference type="Gene3D" id="3.40.50.620">
    <property type="entry name" value="HUPs"/>
    <property type="match status" value="1"/>
</dbReference>
<comment type="subcellular location">
    <subcellularLocation>
        <location evidence="10">Cytoplasm</location>
    </subcellularLocation>
</comment>
<dbReference type="InterPro" id="IPR001412">
    <property type="entry name" value="aa-tRNA-synth_I_CS"/>
</dbReference>
<dbReference type="PROSITE" id="PS50889">
    <property type="entry name" value="S4"/>
    <property type="match status" value="1"/>
</dbReference>
<dbReference type="InterPro" id="IPR024108">
    <property type="entry name" value="Tyr-tRNA-ligase_bac_2"/>
</dbReference>
<keyword evidence="15" id="KW-1185">Reference proteome</keyword>
<dbReference type="CDD" id="cd00805">
    <property type="entry name" value="TyrRS_core"/>
    <property type="match status" value="1"/>
</dbReference>